<dbReference type="SUPFAM" id="SSF46548">
    <property type="entry name" value="alpha-helical ferredoxin"/>
    <property type="match status" value="1"/>
</dbReference>
<protein>
    <submittedName>
        <fullName evidence="5">4Fe-4S binding protein</fullName>
    </submittedName>
</protein>
<dbReference type="GO" id="GO:0046872">
    <property type="term" value="F:metal ion binding"/>
    <property type="evidence" value="ECO:0007669"/>
    <property type="project" value="UniProtKB-KW"/>
</dbReference>
<dbReference type="PROSITE" id="PS00198">
    <property type="entry name" value="4FE4S_FER_1"/>
    <property type="match status" value="1"/>
</dbReference>
<reference evidence="5" key="2">
    <citation type="journal article" date="2021" name="PeerJ">
        <title>Extensive microbial diversity within the chicken gut microbiome revealed by metagenomics and culture.</title>
        <authorList>
            <person name="Gilroy R."/>
            <person name="Ravi A."/>
            <person name="Getino M."/>
            <person name="Pursley I."/>
            <person name="Horton D.L."/>
            <person name="Alikhan N.F."/>
            <person name="Baker D."/>
            <person name="Gharbi K."/>
            <person name="Hall N."/>
            <person name="Watson M."/>
            <person name="Adriaenssens E.M."/>
            <person name="Foster-Nyarko E."/>
            <person name="Jarju S."/>
            <person name="Secka A."/>
            <person name="Antonio M."/>
            <person name="Oren A."/>
            <person name="Chaudhuri R.R."/>
            <person name="La Ragione R."/>
            <person name="Hildebrand F."/>
            <person name="Pallen M.J."/>
        </authorList>
    </citation>
    <scope>NUCLEOTIDE SEQUENCE</scope>
    <source>
        <strain evidence="5">23406</strain>
    </source>
</reference>
<dbReference type="PROSITE" id="PS51379">
    <property type="entry name" value="4FE4S_FER_2"/>
    <property type="match status" value="1"/>
</dbReference>
<dbReference type="Pfam" id="PF13484">
    <property type="entry name" value="Fer4_16"/>
    <property type="match status" value="1"/>
</dbReference>
<evidence type="ECO:0000256" key="1">
    <source>
        <dbReference type="ARBA" id="ARBA00022723"/>
    </source>
</evidence>
<comment type="caution">
    <text evidence="5">The sequence shown here is derived from an EMBL/GenBank/DDBJ whole genome shotgun (WGS) entry which is preliminary data.</text>
</comment>
<name>A0A9D1SXJ5_9FIRM</name>
<sequence>MIAEIVRRKTPYFFLASRDGKRFLLLYRPYLPFEGEGLPFDAFYFASNALYHLRKELERDLAQFDAKPYSGNLKKLFADLGCGKILRQTLLAIPGCGTRTALDALELVPGTEEVLPTTAVADLCRDCGRCVAACPTGALQGGFDRARCLRDRMDRPASGGIEGSPFLLGCDRCQAVCPHNSGRTTAVPTACLPWQTPEHLVDALLAGKKALAGLGEAIGTNYVRPTRLALLAIAFWKDSRPDLVARFLAHPSEEVRLQAAKALDQ</sequence>
<feature type="domain" description="4Fe-4S ferredoxin-type" evidence="4">
    <location>
        <begin position="115"/>
        <end position="144"/>
    </location>
</feature>
<keyword evidence="3" id="KW-0411">Iron-sulfur</keyword>
<evidence type="ECO:0000259" key="4">
    <source>
        <dbReference type="PROSITE" id="PS51379"/>
    </source>
</evidence>
<dbReference type="GO" id="GO:0051536">
    <property type="term" value="F:iron-sulfur cluster binding"/>
    <property type="evidence" value="ECO:0007669"/>
    <property type="project" value="UniProtKB-KW"/>
</dbReference>
<accession>A0A9D1SXJ5</accession>
<proteinExistence type="predicted"/>
<keyword evidence="2" id="KW-0408">Iron</keyword>
<organism evidence="5 6">
    <name type="scientific">Candidatus Stercoripulliclostridium merdipullorum</name>
    <dbReference type="NCBI Taxonomy" id="2840952"/>
    <lineage>
        <taxon>Bacteria</taxon>
        <taxon>Bacillati</taxon>
        <taxon>Bacillota</taxon>
        <taxon>Clostridia</taxon>
        <taxon>Eubacteriales</taxon>
        <taxon>Candidatus Stercoripulliclostridium</taxon>
    </lineage>
</organism>
<evidence type="ECO:0000313" key="5">
    <source>
        <dbReference type="EMBL" id="HIV00249.1"/>
    </source>
</evidence>
<dbReference type="EMBL" id="DVOH01000027">
    <property type="protein sequence ID" value="HIV00249.1"/>
    <property type="molecule type" value="Genomic_DNA"/>
</dbReference>
<dbReference type="InterPro" id="IPR017896">
    <property type="entry name" value="4Fe4S_Fe-S-bd"/>
</dbReference>
<evidence type="ECO:0000256" key="3">
    <source>
        <dbReference type="ARBA" id="ARBA00023014"/>
    </source>
</evidence>
<evidence type="ECO:0000256" key="2">
    <source>
        <dbReference type="ARBA" id="ARBA00023004"/>
    </source>
</evidence>
<dbReference type="InterPro" id="IPR017900">
    <property type="entry name" value="4Fe4S_Fe_S_CS"/>
</dbReference>
<evidence type="ECO:0000313" key="6">
    <source>
        <dbReference type="Proteomes" id="UP000886891"/>
    </source>
</evidence>
<dbReference type="Proteomes" id="UP000886891">
    <property type="component" value="Unassembled WGS sequence"/>
</dbReference>
<reference evidence="5" key="1">
    <citation type="submission" date="2020-10" db="EMBL/GenBank/DDBJ databases">
        <authorList>
            <person name="Gilroy R."/>
        </authorList>
    </citation>
    <scope>NUCLEOTIDE SEQUENCE</scope>
    <source>
        <strain evidence="5">23406</strain>
    </source>
</reference>
<dbReference type="AlphaFoldDB" id="A0A9D1SXJ5"/>
<keyword evidence="1" id="KW-0479">Metal-binding</keyword>
<gene>
    <name evidence="5" type="ORF">IAB14_03930</name>
</gene>
<dbReference type="Gene3D" id="3.30.70.20">
    <property type="match status" value="1"/>
</dbReference>